<evidence type="ECO:0000256" key="1">
    <source>
        <dbReference type="SAM" id="MobiDB-lite"/>
    </source>
</evidence>
<gene>
    <name evidence="2" type="ORF">SI8410_11015085</name>
</gene>
<evidence type="ECO:0000313" key="3">
    <source>
        <dbReference type="Proteomes" id="UP000663760"/>
    </source>
</evidence>
<dbReference type="OrthoDB" id="784247at2759"/>
<dbReference type="AlphaFoldDB" id="A0A7I8L2Z3"/>
<reference evidence="2" key="1">
    <citation type="submission" date="2020-02" db="EMBL/GenBank/DDBJ databases">
        <authorList>
            <person name="Scholz U."/>
            <person name="Mascher M."/>
            <person name="Fiebig A."/>
        </authorList>
    </citation>
    <scope>NUCLEOTIDE SEQUENCE</scope>
</reference>
<protein>
    <submittedName>
        <fullName evidence="2">Uncharacterized protein</fullName>
    </submittedName>
</protein>
<dbReference type="EMBL" id="LR746274">
    <property type="protein sequence ID" value="CAA7404407.1"/>
    <property type="molecule type" value="Genomic_DNA"/>
</dbReference>
<organism evidence="2 3">
    <name type="scientific">Spirodela intermedia</name>
    <name type="common">Intermediate duckweed</name>
    <dbReference type="NCBI Taxonomy" id="51605"/>
    <lineage>
        <taxon>Eukaryota</taxon>
        <taxon>Viridiplantae</taxon>
        <taxon>Streptophyta</taxon>
        <taxon>Embryophyta</taxon>
        <taxon>Tracheophyta</taxon>
        <taxon>Spermatophyta</taxon>
        <taxon>Magnoliopsida</taxon>
        <taxon>Liliopsida</taxon>
        <taxon>Araceae</taxon>
        <taxon>Lemnoideae</taxon>
        <taxon>Spirodela</taxon>
    </lineage>
</organism>
<keyword evidence="3" id="KW-1185">Reference proteome</keyword>
<evidence type="ECO:0000313" key="2">
    <source>
        <dbReference type="EMBL" id="CAA7404407.1"/>
    </source>
</evidence>
<accession>A0A7I8L2Z3</accession>
<dbReference type="Pfam" id="PF14223">
    <property type="entry name" value="Retrotran_gag_2"/>
    <property type="match status" value="1"/>
</dbReference>
<dbReference type="Proteomes" id="UP000663760">
    <property type="component" value="Chromosome 11"/>
</dbReference>
<sequence length="120" mass="14152">MYRLTNMKYKGKGHIREYIMKLSYIRFRLKILNLELLEESIIYMALNSLYAQFNQFKVSYNCQKDPWSLNELISHCVQEEERLKSEQCESAHFTLSSSEKVEGKGKYKGKQFSGGPPKKK</sequence>
<proteinExistence type="predicted"/>
<name>A0A7I8L2Z3_SPIIN</name>
<feature type="region of interest" description="Disordered" evidence="1">
    <location>
        <begin position="93"/>
        <end position="120"/>
    </location>
</feature>